<evidence type="ECO:0000256" key="5">
    <source>
        <dbReference type="ARBA" id="ARBA00022777"/>
    </source>
</evidence>
<keyword evidence="10" id="KW-1185">Reference proteome</keyword>
<keyword evidence="3" id="KW-0808">Transferase</keyword>
<dbReference type="EMBL" id="JAAARO010000014">
    <property type="protein sequence ID" value="KAF5736404.1"/>
    <property type="molecule type" value="Genomic_DNA"/>
</dbReference>
<dbReference type="EC" id="2.7.11.1" evidence="1"/>
<evidence type="ECO:0000313" key="10">
    <source>
        <dbReference type="Proteomes" id="UP000593562"/>
    </source>
</evidence>
<dbReference type="GO" id="GO:0005737">
    <property type="term" value="C:cytoplasm"/>
    <property type="evidence" value="ECO:0007669"/>
    <property type="project" value="TreeGrafter"/>
</dbReference>
<gene>
    <name evidence="9" type="ORF">HS088_TW14G00546</name>
</gene>
<name>A0A7J7CQS8_TRIWF</name>
<comment type="caution">
    <text evidence="9">The sequence shown here is derived from an EMBL/GenBank/DDBJ whole genome shotgun (WGS) entry which is preliminary data.</text>
</comment>
<keyword evidence="4" id="KW-0547">Nucleotide-binding</keyword>
<evidence type="ECO:0000256" key="7">
    <source>
        <dbReference type="ARBA" id="ARBA00047899"/>
    </source>
</evidence>
<dbReference type="GO" id="GO:0005524">
    <property type="term" value="F:ATP binding"/>
    <property type="evidence" value="ECO:0007669"/>
    <property type="project" value="UniProtKB-KW"/>
</dbReference>
<keyword evidence="5" id="KW-0418">Kinase</keyword>
<accession>A0A7J7CQS8</accession>
<evidence type="ECO:0000256" key="3">
    <source>
        <dbReference type="ARBA" id="ARBA00022679"/>
    </source>
</evidence>
<dbReference type="AlphaFoldDB" id="A0A7J7CQS8"/>
<comment type="catalytic activity">
    <reaction evidence="8">
        <text>L-seryl-[protein] + ATP = O-phospho-L-seryl-[protein] + ADP + H(+)</text>
        <dbReference type="Rhea" id="RHEA:17989"/>
        <dbReference type="Rhea" id="RHEA-COMP:9863"/>
        <dbReference type="Rhea" id="RHEA-COMP:11604"/>
        <dbReference type="ChEBI" id="CHEBI:15378"/>
        <dbReference type="ChEBI" id="CHEBI:29999"/>
        <dbReference type="ChEBI" id="CHEBI:30616"/>
        <dbReference type="ChEBI" id="CHEBI:83421"/>
        <dbReference type="ChEBI" id="CHEBI:456216"/>
        <dbReference type="EC" id="2.7.11.1"/>
    </reaction>
</comment>
<evidence type="ECO:0000256" key="6">
    <source>
        <dbReference type="ARBA" id="ARBA00022840"/>
    </source>
</evidence>
<dbReference type="PANTHER" id="PTHR22967">
    <property type="entry name" value="SERINE/THREONINE PROTEIN KINASE"/>
    <property type="match status" value="1"/>
</dbReference>
<evidence type="ECO:0000256" key="4">
    <source>
        <dbReference type="ARBA" id="ARBA00022741"/>
    </source>
</evidence>
<evidence type="ECO:0000256" key="2">
    <source>
        <dbReference type="ARBA" id="ARBA00022527"/>
    </source>
</evidence>
<evidence type="ECO:0000256" key="8">
    <source>
        <dbReference type="ARBA" id="ARBA00048679"/>
    </source>
</evidence>
<keyword evidence="2" id="KW-0723">Serine/threonine-protein kinase</keyword>
<organism evidence="9 10">
    <name type="scientific">Tripterygium wilfordii</name>
    <name type="common">Thunder God vine</name>
    <dbReference type="NCBI Taxonomy" id="458696"/>
    <lineage>
        <taxon>Eukaryota</taxon>
        <taxon>Viridiplantae</taxon>
        <taxon>Streptophyta</taxon>
        <taxon>Embryophyta</taxon>
        <taxon>Tracheophyta</taxon>
        <taxon>Spermatophyta</taxon>
        <taxon>Magnoliopsida</taxon>
        <taxon>eudicotyledons</taxon>
        <taxon>Gunneridae</taxon>
        <taxon>Pentapetalae</taxon>
        <taxon>rosids</taxon>
        <taxon>fabids</taxon>
        <taxon>Celastrales</taxon>
        <taxon>Celastraceae</taxon>
        <taxon>Tripterygium</taxon>
    </lineage>
</organism>
<sequence>MGVPAVFTAITMWKFKPFMQKEPTGLEGRSIDVGNLKIHVQKAFAEGVFSCVYLARDAVDPSKQDALKHMVCNDEESLELVMKEISVMKSLIGQDIPVLSHFMHIQSLTEGE</sequence>
<evidence type="ECO:0000313" key="9">
    <source>
        <dbReference type="EMBL" id="KAF5736404.1"/>
    </source>
</evidence>
<dbReference type="PANTHER" id="PTHR22967:SF57">
    <property type="entry name" value="AUXILIN, ISOFORM A-RELATED"/>
    <property type="match status" value="1"/>
</dbReference>
<proteinExistence type="predicted"/>
<dbReference type="Gene3D" id="3.30.200.20">
    <property type="entry name" value="Phosphorylase Kinase, domain 1"/>
    <property type="match status" value="1"/>
</dbReference>
<keyword evidence="6" id="KW-0067">ATP-binding</keyword>
<dbReference type="InParanoid" id="A0A7J7CQS8"/>
<dbReference type="GO" id="GO:0004674">
    <property type="term" value="F:protein serine/threonine kinase activity"/>
    <property type="evidence" value="ECO:0007669"/>
    <property type="project" value="UniProtKB-KW"/>
</dbReference>
<dbReference type="Proteomes" id="UP000593562">
    <property type="component" value="Unassembled WGS sequence"/>
</dbReference>
<comment type="catalytic activity">
    <reaction evidence="7">
        <text>L-threonyl-[protein] + ATP = O-phospho-L-threonyl-[protein] + ADP + H(+)</text>
        <dbReference type="Rhea" id="RHEA:46608"/>
        <dbReference type="Rhea" id="RHEA-COMP:11060"/>
        <dbReference type="Rhea" id="RHEA-COMP:11605"/>
        <dbReference type="ChEBI" id="CHEBI:15378"/>
        <dbReference type="ChEBI" id="CHEBI:30013"/>
        <dbReference type="ChEBI" id="CHEBI:30616"/>
        <dbReference type="ChEBI" id="CHEBI:61977"/>
        <dbReference type="ChEBI" id="CHEBI:456216"/>
        <dbReference type="EC" id="2.7.11.1"/>
    </reaction>
</comment>
<reference evidence="9 10" key="1">
    <citation type="journal article" date="2020" name="Nat. Commun.">
        <title>Genome of Tripterygium wilfordii and identification of cytochrome P450 involved in triptolide biosynthesis.</title>
        <authorList>
            <person name="Tu L."/>
            <person name="Su P."/>
            <person name="Zhang Z."/>
            <person name="Gao L."/>
            <person name="Wang J."/>
            <person name="Hu T."/>
            <person name="Zhou J."/>
            <person name="Zhang Y."/>
            <person name="Zhao Y."/>
            <person name="Liu Y."/>
            <person name="Song Y."/>
            <person name="Tong Y."/>
            <person name="Lu Y."/>
            <person name="Yang J."/>
            <person name="Xu C."/>
            <person name="Jia M."/>
            <person name="Peters R.J."/>
            <person name="Huang L."/>
            <person name="Gao W."/>
        </authorList>
    </citation>
    <scope>NUCLEOTIDE SEQUENCE [LARGE SCALE GENOMIC DNA]</scope>
    <source>
        <strain evidence="10">cv. XIE 37</strain>
        <tissue evidence="9">Leaf</tissue>
    </source>
</reference>
<protein>
    <recommendedName>
        <fullName evidence="1">non-specific serine/threonine protein kinase</fullName>
        <ecNumber evidence="1">2.7.11.1</ecNumber>
    </recommendedName>
</protein>
<dbReference type="InterPro" id="IPR011009">
    <property type="entry name" value="Kinase-like_dom_sf"/>
</dbReference>
<dbReference type="SUPFAM" id="SSF56112">
    <property type="entry name" value="Protein kinase-like (PK-like)"/>
    <property type="match status" value="1"/>
</dbReference>
<evidence type="ECO:0000256" key="1">
    <source>
        <dbReference type="ARBA" id="ARBA00012513"/>
    </source>
</evidence>